<gene>
    <name evidence="2" type="ORF">U9M48_008173</name>
</gene>
<proteinExistence type="predicted"/>
<name>A0AAQ3SPG1_PASNO</name>
<feature type="compositionally biased region" description="Basic and acidic residues" evidence="1">
    <location>
        <begin position="97"/>
        <end position="107"/>
    </location>
</feature>
<evidence type="ECO:0000313" key="3">
    <source>
        <dbReference type="Proteomes" id="UP001341281"/>
    </source>
</evidence>
<organism evidence="2 3">
    <name type="scientific">Paspalum notatum var. saurae</name>
    <dbReference type="NCBI Taxonomy" id="547442"/>
    <lineage>
        <taxon>Eukaryota</taxon>
        <taxon>Viridiplantae</taxon>
        <taxon>Streptophyta</taxon>
        <taxon>Embryophyta</taxon>
        <taxon>Tracheophyta</taxon>
        <taxon>Spermatophyta</taxon>
        <taxon>Magnoliopsida</taxon>
        <taxon>Liliopsida</taxon>
        <taxon>Poales</taxon>
        <taxon>Poaceae</taxon>
        <taxon>PACMAD clade</taxon>
        <taxon>Panicoideae</taxon>
        <taxon>Andropogonodae</taxon>
        <taxon>Paspaleae</taxon>
        <taxon>Paspalinae</taxon>
        <taxon>Paspalum</taxon>
    </lineage>
</organism>
<evidence type="ECO:0000313" key="2">
    <source>
        <dbReference type="EMBL" id="WVZ57834.1"/>
    </source>
</evidence>
<protein>
    <recommendedName>
        <fullName evidence="4">Pol protein</fullName>
    </recommendedName>
</protein>
<evidence type="ECO:0008006" key="4">
    <source>
        <dbReference type="Google" id="ProtNLM"/>
    </source>
</evidence>
<dbReference type="AlphaFoldDB" id="A0AAQ3SPG1"/>
<accession>A0AAQ3SPG1</accession>
<reference evidence="2 3" key="1">
    <citation type="submission" date="2024-02" db="EMBL/GenBank/DDBJ databases">
        <title>High-quality chromosome-scale genome assembly of Pensacola bahiagrass (Paspalum notatum Flugge var. saurae).</title>
        <authorList>
            <person name="Vega J.M."/>
            <person name="Podio M."/>
            <person name="Orjuela J."/>
            <person name="Siena L.A."/>
            <person name="Pessino S.C."/>
            <person name="Combes M.C."/>
            <person name="Mariac C."/>
            <person name="Albertini E."/>
            <person name="Pupilli F."/>
            <person name="Ortiz J.P.A."/>
            <person name="Leblanc O."/>
        </authorList>
    </citation>
    <scope>NUCLEOTIDE SEQUENCE [LARGE SCALE GENOMIC DNA]</scope>
    <source>
        <strain evidence="2">R1</strain>
        <tissue evidence="2">Leaf</tissue>
    </source>
</reference>
<feature type="region of interest" description="Disordered" evidence="1">
    <location>
        <begin position="97"/>
        <end position="116"/>
    </location>
</feature>
<dbReference type="Proteomes" id="UP001341281">
    <property type="component" value="Chromosome 02"/>
</dbReference>
<evidence type="ECO:0000256" key="1">
    <source>
        <dbReference type="SAM" id="MobiDB-lite"/>
    </source>
</evidence>
<keyword evidence="3" id="KW-1185">Reference proteome</keyword>
<sequence length="140" mass="16226">MFVEAAENVANVRENLKIAQSRQKSYADKRRRELTFEELDFVYLKVSPLHGTKRFHTRGKLAPRRKWGTWPMNLSCPSIFSEYILCSMYHSFANSRPSRERYEKDNNSRVQGVVEQPLRKGDYLGEGVGTAGKIPTTLRK</sequence>
<dbReference type="EMBL" id="CP144746">
    <property type="protein sequence ID" value="WVZ57834.1"/>
    <property type="molecule type" value="Genomic_DNA"/>
</dbReference>